<gene>
    <name evidence="2" type="ORF">EI981_10475</name>
</gene>
<dbReference type="Pfam" id="PF07187">
    <property type="entry name" value="DUF1405"/>
    <property type="match status" value="1"/>
</dbReference>
<keyword evidence="1" id="KW-0472">Membrane</keyword>
<feature type="transmembrane region" description="Helical" evidence="1">
    <location>
        <begin position="144"/>
        <end position="162"/>
    </location>
</feature>
<dbReference type="PANTHER" id="PTHR40042:SF1">
    <property type="entry name" value="DUF1405 DOMAIN-CONTAINING PROTEIN"/>
    <property type="match status" value="1"/>
</dbReference>
<evidence type="ECO:0000313" key="2">
    <source>
        <dbReference type="EMBL" id="AZS14843.1"/>
    </source>
</evidence>
<keyword evidence="3" id="KW-1185">Reference proteome</keyword>
<feature type="transmembrane region" description="Helical" evidence="1">
    <location>
        <begin position="16"/>
        <end position="36"/>
    </location>
</feature>
<protein>
    <submittedName>
        <fullName evidence="2">DUF1405 domain-containing protein</fullName>
    </submittedName>
</protein>
<keyword evidence="1" id="KW-0812">Transmembrane</keyword>
<reference evidence="3" key="1">
    <citation type="submission" date="2018-12" db="EMBL/GenBank/DDBJ databases">
        <title>Complete genome sequence of Paenibacillus sp. MBLB1234.</title>
        <authorList>
            <person name="Nam Y.-D."/>
            <person name="Kang J."/>
            <person name="Chung W.-H."/>
            <person name="Park Y.S."/>
        </authorList>
    </citation>
    <scope>NUCLEOTIDE SEQUENCE [LARGE SCALE GENOMIC DNA]</scope>
    <source>
        <strain evidence="3">MBLB1234</strain>
    </source>
</reference>
<keyword evidence="1" id="KW-1133">Transmembrane helix</keyword>
<sequence length="208" mass="23895">MRLSTLWSKSLLGNKYILWCLFIVNLLGTIYGYIWYDNQLRETWATQPHWLIVFVPDSPTASLFFTLALLFLLFPQKLGKFYFIRTIIEGLAVVTSIKYGIWAVTIIFAGAAQGNVLVWQDWMLVASHLAMAVEALLYVRLFKFGSLMLIAAWSWTILNDFIDYSFGVYPWLPEVLWNDVNAVMIFTFALTCASALAGWIALRAAKRW</sequence>
<feature type="transmembrane region" description="Helical" evidence="1">
    <location>
        <begin position="48"/>
        <end position="74"/>
    </location>
</feature>
<dbReference type="OrthoDB" id="152213at2"/>
<dbReference type="InterPro" id="IPR009845">
    <property type="entry name" value="DUF1405"/>
</dbReference>
<feature type="transmembrane region" description="Helical" evidence="1">
    <location>
        <begin position="182"/>
        <end position="202"/>
    </location>
</feature>
<organism evidence="2 3">
    <name type="scientific">Paenibacillus lutimineralis</name>
    <dbReference type="NCBI Taxonomy" id="2707005"/>
    <lineage>
        <taxon>Bacteria</taxon>
        <taxon>Bacillati</taxon>
        <taxon>Bacillota</taxon>
        <taxon>Bacilli</taxon>
        <taxon>Bacillales</taxon>
        <taxon>Paenibacillaceae</taxon>
        <taxon>Paenibacillus</taxon>
    </lineage>
</organism>
<name>A0A3Q9IBZ1_9BACL</name>
<feature type="transmembrane region" description="Helical" evidence="1">
    <location>
        <begin position="86"/>
        <end position="111"/>
    </location>
</feature>
<dbReference type="AlphaFoldDB" id="A0A3Q9IBZ1"/>
<evidence type="ECO:0000313" key="3">
    <source>
        <dbReference type="Proteomes" id="UP000270678"/>
    </source>
</evidence>
<dbReference type="KEGG" id="plut:EI981_10475"/>
<dbReference type="EMBL" id="CP034346">
    <property type="protein sequence ID" value="AZS14843.1"/>
    <property type="molecule type" value="Genomic_DNA"/>
</dbReference>
<proteinExistence type="predicted"/>
<dbReference type="Proteomes" id="UP000270678">
    <property type="component" value="Chromosome"/>
</dbReference>
<accession>A0A3Q9IBZ1</accession>
<dbReference type="PANTHER" id="PTHR40042">
    <property type="entry name" value="HYPOTHETICAL MEMBRANE SPANNING PROTEIN"/>
    <property type="match status" value="1"/>
</dbReference>
<dbReference type="RefSeq" id="WP_126997874.1">
    <property type="nucleotide sequence ID" value="NZ_CP034346.1"/>
</dbReference>
<evidence type="ECO:0000256" key="1">
    <source>
        <dbReference type="SAM" id="Phobius"/>
    </source>
</evidence>